<dbReference type="Proteomes" id="UP000632322">
    <property type="component" value="Unassembled WGS sequence"/>
</dbReference>
<reference evidence="3" key="1">
    <citation type="journal article" date="2019" name="Int. J. Syst. Evol. Microbiol.">
        <title>The Global Catalogue of Microorganisms (GCM) 10K type strain sequencing project: providing services to taxonomists for standard genome sequencing and annotation.</title>
        <authorList>
            <consortium name="The Broad Institute Genomics Platform"/>
            <consortium name="The Broad Institute Genome Sequencing Center for Infectious Disease"/>
            <person name="Wu L."/>
            <person name="Ma J."/>
        </authorList>
    </citation>
    <scope>NUCLEOTIDE SEQUENCE [LARGE SCALE GENOMIC DNA]</scope>
    <source>
        <strain evidence="3">CGMCC 1.15472</strain>
    </source>
</reference>
<dbReference type="InterPro" id="IPR034660">
    <property type="entry name" value="DinB/YfiT-like"/>
</dbReference>
<organism evidence="2 3">
    <name type="scientific">Brevibacterium sediminis</name>
    <dbReference type="NCBI Taxonomy" id="1857024"/>
    <lineage>
        <taxon>Bacteria</taxon>
        <taxon>Bacillati</taxon>
        <taxon>Actinomycetota</taxon>
        <taxon>Actinomycetes</taxon>
        <taxon>Micrococcales</taxon>
        <taxon>Brevibacteriaceae</taxon>
        <taxon>Brevibacterium</taxon>
    </lineage>
</organism>
<keyword evidence="3" id="KW-1185">Reference proteome</keyword>
<evidence type="ECO:0000259" key="1">
    <source>
        <dbReference type="Pfam" id="PF12867"/>
    </source>
</evidence>
<dbReference type="NCBIfam" id="NF047843">
    <property type="entry name" value="MST_Rv0443"/>
    <property type="match status" value="1"/>
</dbReference>
<dbReference type="Pfam" id="PF12867">
    <property type="entry name" value="DinB_2"/>
    <property type="match status" value="1"/>
</dbReference>
<dbReference type="SUPFAM" id="SSF109854">
    <property type="entry name" value="DinB/YfiT-like putative metalloenzymes"/>
    <property type="match status" value="1"/>
</dbReference>
<name>A0ABQ1LK21_9MICO</name>
<accession>A0ABQ1LK21</accession>
<dbReference type="Gene3D" id="1.20.120.450">
    <property type="entry name" value="dinb family like domain"/>
    <property type="match status" value="1"/>
</dbReference>
<sequence>MVTAVDVKSRMGDMNSIDILTDLSQRPLQAAQALPDLSPEQLNSRLGGHPNSVAWLLWHSGREIDVQLSDLTGRPQQWEDFRNRFDLGEIGETFGYGHSPEQAAEIKVDDQQLLVDYLAATLNAFTDYAKTLSEDDFDEVIDRNWTLAVTRGVRMVSIIDDSIQHVAQAAFIAGASV</sequence>
<protein>
    <recommendedName>
        <fullName evidence="1">DinB-like domain-containing protein</fullName>
    </recommendedName>
</protein>
<comment type="caution">
    <text evidence="2">The sequence shown here is derived from an EMBL/GenBank/DDBJ whole genome shotgun (WGS) entry which is preliminary data.</text>
</comment>
<evidence type="ECO:0000313" key="3">
    <source>
        <dbReference type="Proteomes" id="UP000632322"/>
    </source>
</evidence>
<proteinExistence type="predicted"/>
<gene>
    <name evidence="2" type="ORF">GCM10010974_02520</name>
</gene>
<dbReference type="InterPro" id="IPR024775">
    <property type="entry name" value="DinB-like"/>
</dbReference>
<dbReference type="EMBL" id="BMJG01000001">
    <property type="protein sequence ID" value="GGC23381.1"/>
    <property type="molecule type" value="Genomic_DNA"/>
</dbReference>
<feature type="domain" description="DinB-like" evidence="1">
    <location>
        <begin position="31"/>
        <end position="168"/>
    </location>
</feature>
<evidence type="ECO:0000313" key="2">
    <source>
        <dbReference type="EMBL" id="GGC23381.1"/>
    </source>
</evidence>